<dbReference type="CDD" id="cd18186">
    <property type="entry name" value="BTB_POZ_ZBTB_KLHL-like"/>
    <property type="match status" value="1"/>
</dbReference>
<evidence type="ECO:0000259" key="3">
    <source>
        <dbReference type="PROSITE" id="PS50144"/>
    </source>
</evidence>
<feature type="domain" description="MATH" evidence="3">
    <location>
        <begin position="117"/>
        <end position="244"/>
    </location>
</feature>
<dbReference type="PANTHER" id="PTHR47022">
    <property type="entry name" value="BTB AND MATH DOMAIN-CONTAINING PROTEIN 36-RELATED"/>
    <property type="match status" value="1"/>
</dbReference>
<dbReference type="PROSITE" id="PS50144">
    <property type="entry name" value="MATH"/>
    <property type="match status" value="1"/>
</dbReference>
<feature type="region of interest" description="Disordered" evidence="1">
    <location>
        <begin position="24"/>
        <end position="115"/>
    </location>
</feature>
<reference evidence="4 5" key="2">
    <citation type="journal article" date="2019" name="G3 (Bethesda)">
        <title>Hybrid Assembly of the Genome of the Entomopathogenic Nematode Steinernema carpocapsae Identifies the X-Chromosome.</title>
        <authorList>
            <person name="Serra L."/>
            <person name="Macchietto M."/>
            <person name="Macias-Munoz A."/>
            <person name="McGill C.J."/>
            <person name="Rodriguez I.M."/>
            <person name="Rodriguez B."/>
            <person name="Murad R."/>
            <person name="Mortazavi A."/>
        </authorList>
    </citation>
    <scope>NUCLEOTIDE SEQUENCE [LARGE SCALE GENOMIC DNA]</scope>
    <source>
        <strain evidence="4 5">ALL</strain>
    </source>
</reference>
<dbReference type="SMART" id="SM00225">
    <property type="entry name" value="BTB"/>
    <property type="match status" value="1"/>
</dbReference>
<dbReference type="InterPro" id="IPR000210">
    <property type="entry name" value="BTB/POZ_dom"/>
</dbReference>
<proteinExistence type="predicted"/>
<comment type="caution">
    <text evidence="4">The sequence shown here is derived from an EMBL/GenBank/DDBJ whole genome shotgun (WGS) entry which is preliminary data.</text>
</comment>
<feature type="compositionally biased region" description="Acidic residues" evidence="1">
    <location>
        <begin position="44"/>
        <end position="53"/>
    </location>
</feature>
<dbReference type="PROSITE" id="PS50097">
    <property type="entry name" value="BTB"/>
    <property type="match status" value="1"/>
</dbReference>
<dbReference type="Proteomes" id="UP000298663">
    <property type="component" value="Unassembled WGS sequence"/>
</dbReference>
<organism evidence="4 5">
    <name type="scientific">Steinernema carpocapsae</name>
    <name type="common">Entomopathogenic nematode</name>
    <dbReference type="NCBI Taxonomy" id="34508"/>
    <lineage>
        <taxon>Eukaryota</taxon>
        <taxon>Metazoa</taxon>
        <taxon>Ecdysozoa</taxon>
        <taxon>Nematoda</taxon>
        <taxon>Chromadorea</taxon>
        <taxon>Rhabditida</taxon>
        <taxon>Tylenchina</taxon>
        <taxon>Panagrolaimomorpha</taxon>
        <taxon>Strongyloidoidea</taxon>
        <taxon>Steinernematidae</taxon>
        <taxon>Steinernema</taxon>
    </lineage>
</organism>
<dbReference type="SUPFAM" id="SSF49599">
    <property type="entry name" value="TRAF domain-like"/>
    <property type="match status" value="1"/>
</dbReference>
<dbReference type="Gene3D" id="3.30.710.10">
    <property type="entry name" value="Potassium Channel Kv1.1, Chain A"/>
    <property type="match status" value="1"/>
</dbReference>
<sequence>MPDVAFHDYLTSVLELGFKMFPSGSSSFSSGGNEEDTGNRAAEQDEPNAEEGSESSNDFLGIVGHQLSSSPKPSSASRSTSDSSSGSPSTSKGGDIGGASEYPSEYTSTLPSSDKAEGSIKLSISNLCSLRTKMTTNYHMIANLPWRLAAKTECSKRTSNVKYFSVYIDCNPESESTLWACDAQVEFKLISQRSGVLDYTRQFTNKFNYNSNNWGFPSFMEWNDILNEEKGYIRSDRVVVEARIIVQKVNGVKKSPTFDFRSVQPNISDVVLLVDGVRLYVSKAYLALYSPVFNAMFFSKFSERTMREIQIEDVLLEEFIELLNVVYPSHKNISAENVEFLLELGDKFEIQYVMDECENFLMRTDDITVVTKLVWADQYTLAKLHDACIRTLKTVPDIKALKTHEEYKNFSDTTKAALLEKILKVVP</sequence>
<dbReference type="Pfam" id="PF00651">
    <property type="entry name" value="BTB"/>
    <property type="match status" value="1"/>
</dbReference>
<dbReference type="PANTHER" id="PTHR47022:SF1">
    <property type="entry name" value="BTB AND MATH DOMAIN-CONTAINING PROTEIN 36-RELATED"/>
    <property type="match status" value="1"/>
</dbReference>
<dbReference type="Gene3D" id="2.60.210.10">
    <property type="entry name" value="Apoptosis, Tumor Necrosis Factor Receptor Associated Protein 2, Chain A"/>
    <property type="match status" value="1"/>
</dbReference>
<dbReference type="SUPFAM" id="SSF54695">
    <property type="entry name" value="POZ domain"/>
    <property type="match status" value="1"/>
</dbReference>
<keyword evidence="5" id="KW-1185">Reference proteome</keyword>
<name>A0A4V6A6D3_STECR</name>
<dbReference type="Pfam" id="PF00917">
    <property type="entry name" value="MATH"/>
    <property type="match status" value="1"/>
</dbReference>
<dbReference type="AlphaFoldDB" id="A0A4V6A6D3"/>
<gene>
    <name evidence="4" type="ORF">L596_008297</name>
</gene>
<feature type="domain" description="BTB" evidence="2">
    <location>
        <begin position="268"/>
        <end position="335"/>
    </location>
</feature>
<dbReference type="OrthoDB" id="409824at2759"/>
<dbReference type="SMART" id="SM00061">
    <property type="entry name" value="MATH"/>
    <property type="match status" value="1"/>
</dbReference>
<feature type="compositionally biased region" description="Low complexity" evidence="1">
    <location>
        <begin position="68"/>
        <end position="93"/>
    </location>
</feature>
<dbReference type="InterPro" id="IPR011333">
    <property type="entry name" value="SKP1/BTB/POZ_sf"/>
</dbReference>
<accession>A0A4V6A6D3</accession>
<dbReference type="InterPro" id="IPR008974">
    <property type="entry name" value="TRAF-like"/>
</dbReference>
<evidence type="ECO:0000259" key="2">
    <source>
        <dbReference type="PROSITE" id="PS50097"/>
    </source>
</evidence>
<evidence type="ECO:0000313" key="4">
    <source>
        <dbReference type="EMBL" id="TKR93935.1"/>
    </source>
</evidence>
<dbReference type="STRING" id="34508.A0A4V6A6D3"/>
<evidence type="ECO:0000313" key="5">
    <source>
        <dbReference type="Proteomes" id="UP000298663"/>
    </source>
</evidence>
<dbReference type="EMBL" id="AZBU02000002">
    <property type="protein sequence ID" value="TKR93935.1"/>
    <property type="molecule type" value="Genomic_DNA"/>
</dbReference>
<protein>
    <recommendedName>
        <fullName evidence="6">BTB domain-containing protein</fullName>
    </recommendedName>
</protein>
<evidence type="ECO:0000256" key="1">
    <source>
        <dbReference type="SAM" id="MobiDB-lite"/>
    </source>
</evidence>
<reference evidence="4 5" key="1">
    <citation type="journal article" date="2015" name="Genome Biol.">
        <title>Comparative genomics of Steinernema reveals deeply conserved gene regulatory networks.</title>
        <authorList>
            <person name="Dillman A.R."/>
            <person name="Macchietto M."/>
            <person name="Porter C.F."/>
            <person name="Rogers A."/>
            <person name="Williams B."/>
            <person name="Antoshechkin I."/>
            <person name="Lee M.M."/>
            <person name="Goodwin Z."/>
            <person name="Lu X."/>
            <person name="Lewis E.E."/>
            <person name="Goodrich-Blair H."/>
            <person name="Stock S.P."/>
            <person name="Adams B.J."/>
            <person name="Sternberg P.W."/>
            <person name="Mortazavi A."/>
        </authorList>
    </citation>
    <scope>NUCLEOTIDE SEQUENCE [LARGE SCALE GENOMIC DNA]</scope>
    <source>
        <strain evidence="4 5">ALL</strain>
    </source>
</reference>
<dbReference type="InterPro" id="IPR002083">
    <property type="entry name" value="MATH/TRAF_dom"/>
</dbReference>
<evidence type="ECO:0008006" key="6">
    <source>
        <dbReference type="Google" id="ProtNLM"/>
    </source>
</evidence>